<evidence type="ECO:0000256" key="4">
    <source>
        <dbReference type="ARBA" id="ARBA00023306"/>
    </source>
</evidence>
<evidence type="ECO:0000256" key="3">
    <source>
        <dbReference type="ARBA" id="ARBA00023127"/>
    </source>
</evidence>
<feature type="domain" description="Cyclin-like" evidence="7">
    <location>
        <begin position="240"/>
        <end position="331"/>
    </location>
</feature>
<dbReference type="GO" id="GO:0016538">
    <property type="term" value="F:cyclin-dependent protein serine/threonine kinase regulator activity"/>
    <property type="evidence" value="ECO:0007669"/>
    <property type="project" value="InterPro"/>
</dbReference>
<dbReference type="PANTHER" id="PTHR10177">
    <property type="entry name" value="CYCLINS"/>
    <property type="match status" value="1"/>
</dbReference>
<evidence type="ECO:0000256" key="1">
    <source>
        <dbReference type="ARBA" id="ARBA00006955"/>
    </source>
</evidence>
<sequence>MSEHVPGDRVARAERKRKRVAAARDPSSSAKKRTVHCVHPSLYKTVSPEMSIEPRKPGNPRVKRKTKRGAKMFAVGGNLEPARSEKREDFNAGDSSQMDRPYATHIYDYLQRMEVDPKRRPLPDYMEKVQTDVSANMRGVLVDWLVEVADEYKLLPETLYLAISYIDRFLSTNTLRRQRLQLLGVASMFIASKYEEITPPHLEDFCYVTDNTYTKDEVIKMEHDVLKCLNFEVSNPTVKIFLRRGLQSTHCLCISLSTSDEKLECLSYYLAELSLLDYACVKFLPSMVAASVIFLARYMIYPEVQPWNSTLQQYSGYSPNDMNECVRLLHELCRGGRGGSLCAVREKYKQHKFRCVANIASPPEIPPFHFEDVRR</sequence>
<evidence type="ECO:0000256" key="5">
    <source>
        <dbReference type="RuleBase" id="RU000383"/>
    </source>
</evidence>
<evidence type="ECO:0000313" key="10">
    <source>
        <dbReference type="Proteomes" id="UP001345219"/>
    </source>
</evidence>
<evidence type="ECO:0000313" key="9">
    <source>
        <dbReference type="EMBL" id="KAK4752782.1"/>
    </source>
</evidence>
<evidence type="ECO:0000256" key="2">
    <source>
        <dbReference type="ARBA" id="ARBA00022618"/>
    </source>
</evidence>
<keyword evidence="3 5" id="KW-0195">Cyclin</keyword>
<dbReference type="Pfam" id="PF02984">
    <property type="entry name" value="Cyclin_C"/>
    <property type="match status" value="1"/>
</dbReference>
<dbReference type="AlphaFoldDB" id="A0AAN7JTG1"/>
<dbReference type="PROSITE" id="PS00292">
    <property type="entry name" value="CYCLINS"/>
    <property type="match status" value="1"/>
</dbReference>
<keyword evidence="10" id="KW-1185">Reference proteome</keyword>
<evidence type="ECO:0000256" key="6">
    <source>
        <dbReference type="SAM" id="MobiDB-lite"/>
    </source>
</evidence>
<dbReference type="InterPro" id="IPR036915">
    <property type="entry name" value="Cyclin-like_sf"/>
</dbReference>
<dbReference type="SUPFAM" id="SSF47954">
    <property type="entry name" value="Cyclin-like"/>
    <property type="match status" value="2"/>
</dbReference>
<dbReference type="InterPro" id="IPR006671">
    <property type="entry name" value="Cyclin_N"/>
</dbReference>
<dbReference type="CDD" id="cd20506">
    <property type="entry name" value="CYCLIN_AtCycA-like_rpt2"/>
    <property type="match status" value="1"/>
</dbReference>
<evidence type="ECO:0000259" key="7">
    <source>
        <dbReference type="SMART" id="SM00385"/>
    </source>
</evidence>
<dbReference type="FunFam" id="1.10.472.10:FF:000167">
    <property type="entry name" value="Mitotic cyclin 6"/>
    <property type="match status" value="1"/>
</dbReference>
<dbReference type="GO" id="GO:0044772">
    <property type="term" value="P:mitotic cell cycle phase transition"/>
    <property type="evidence" value="ECO:0007669"/>
    <property type="project" value="InterPro"/>
</dbReference>
<dbReference type="SMART" id="SM01332">
    <property type="entry name" value="Cyclin_C"/>
    <property type="match status" value="1"/>
</dbReference>
<organism evidence="9 10">
    <name type="scientific">Trapa incisa</name>
    <dbReference type="NCBI Taxonomy" id="236973"/>
    <lineage>
        <taxon>Eukaryota</taxon>
        <taxon>Viridiplantae</taxon>
        <taxon>Streptophyta</taxon>
        <taxon>Embryophyta</taxon>
        <taxon>Tracheophyta</taxon>
        <taxon>Spermatophyta</taxon>
        <taxon>Magnoliopsida</taxon>
        <taxon>eudicotyledons</taxon>
        <taxon>Gunneridae</taxon>
        <taxon>Pentapetalae</taxon>
        <taxon>rosids</taxon>
        <taxon>malvids</taxon>
        <taxon>Myrtales</taxon>
        <taxon>Lythraceae</taxon>
        <taxon>Trapa</taxon>
    </lineage>
</organism>
<feature type="domain" description="Cyclin-like" evidence="7">
    <location>
        <begin position="143"/>
        <end position="227"/>
    </location>
</feature>
<feature type="compositionally biased region" description="Basic and acidic residues" evidence="6">
    <location>
        <begin position="1"/>
        <end position="13"/>
    </location>
</feature>
<evidence type="ECO:0000259" key="8">
    <source>
        <dbReference type="SMART" id="SM01332"/>
    </source>
</evidence>
<dbReference type="InterPro" id="IPR004367">
    <property type="entry name" value="Cyclin_C-dom"/>
</dbReference>
<dbReference type="InterPro" id="IPR046965">
    <property type="entry name" value="Cyclin_A/B-like"/>
</dbReference>
<evidence type="ECO:0008006" key="11">
    <source>
        <dbReference type="Google" id="ProtNLM"/>
    </source>
</evidence>
<gene>
    <name evidence="9" type="ORF">SAY87_021580</name>
</gene>
<dbReference type="SMART" id="SM00385">
    <property type="entry name" value="CYCLIN"/>
    <property type="match status" value="2"/>
</dbReference>
<reference evidence="9 10" key="1">
    <citation type="journal article" date="2023" name="Hortic Res">
        <title>Pangenome of water caltrop reveals structural variations and asymmetric subgenome divergence after allopolyploidization.</title>
        <authorList>
            <person name="Zhang X."/>
            <person name="Chen Y."/>
            <person name="Wang L."/>
            <person name="Yuan Y."/>
            <person name="Fang M."/>
            <person name="Shi L."/>
            <person name="Lu R."/>
            <person name="Comes H.P."/>
            <person name="Ma Y."/>
            <person name="Chen Y."/>
            <person name="Huang G."/>
            <person name="Zhou Y."/>
            <person name="Zheng Z."/>
            <person name="Qiu Y."/>
        </authorList>
    </citation>
    <scope>NUCLEOTIDE SEQUENCE [LARGE SCALE GENOMIC DNA]</scope>
    <source>
        <tissue evidence="9">Roots</tissue>
    </source>
</reference>
<dbReference type="FunFam" id="1.10.472.10:FF:000013">
    <property type="entry name" value="Cyclin A1"/>
    <property type="match status" value="1"/>
</dbReference>
<dbReference type="EMBL" id="JAXIOK010000016">
    <property type="protein sequence ID" value="KAK4752782.1"/>
    <property type="molecule type" value="Genomic_DNA"/>
</dbReference>
<dbReference type="Proteomes" id="UP001345219">
    <property type="component" value="Chromosome 16"/>
</dbReference>
<name>A0AAN7JTG1_9MYRT</name>
<keyword evidence="4" id="KW-0131">Cell cycle</keyword>
<accession>A0AAN7JTG1</accession>
<dbReference type="GO" id="GO:0051301">
    <property type="term" value="P:cell division"/>
    <property type="evidence" value="ECO:0007669"/>
    <property type="project" value="UniProtKB-KW"/>
</dbReference>
<proteinExistence type="inferred from homology"/>
<dbReference type="PIRSF" id="PIRSF001771">
    <property type="entry name" value="Cyclin_A_B_D_E"/>
    <property type="match status" value="1"/>
</dbReference>
<dbReference type="InterPro" id="IPR013763">
    <property type="entry name" value="Cyclin-like_dom"/>
</dbReference>
<comment type="caution">
    <text evidence="9">The sequence shown here is derived from an EMBL/GenBank/DDBJ whole genome shotgun (WGS) entry which is preliminary data.</text>
</comment>
<dbReference type="InterPro" id="IPR039361">
    <property type="entry name" value="Cyclin"/>
</dbReference>
<keyword evidence="2" id="KW-0132">Cell division</keyword>
<dbReference type="Pfam" id="PF00134">
    <property type="entry name" value="Cyclin_N"/>
    <property type="match status" value="1"/>
</dbReference>
<dbReference type="Gene3D" id="1.10.472.10">
    <property type="entry name" value="Cyclin-like"/>
    <property type="match status" value="2"/>
</dbReference>
<feature type="domain" description="Cyclin C-terminal" evidence="8">
    <location>
        <begin position="236"/>
        <end position="362"/>
    </location>
</feature>
<comment type="similarity">
    <text evidence="1">Belongs to the cyclin family. Cyclin AB subfamily.</text>
</comment>
<dbReference type="InterPro" id="IPR048258">
    <property type="entry name" value="Cyclins_cyclin-box"/>
</dbReference>
<protein>
    <recommendedName>
        <fullName evidence="11">Cyclin N-terminal domain-containing protein</fullName>
    </recommendedName>
</protein>
<feature type="region of interest" description="Disordered" evidence="6">
    <location>
        <begin position="1"/>
        <end position="34"/>
    </location>
</feature>